<gene>
    <name evidence="1" type="ORF">JEU22_03880</name>
</gene>
<evidence type="ECO:0000313" key="1">
    <source>
        <dbReference type="EMBL" id="MBI6883044.1"/>
    </source>
</evidence>
<sequence>MDQYLHLHRTVEFSRVFSIKDQQGQPQPLSDETTKAIQVALGTSDLDYWKVVSDKTVLLPFHGADDDAMLVTLDLGDQPKITLDNEISEVIDLGIESVASPAMKLDGSVESLKSCRIERPMCFKFYVPELYQNMEFLAWLENSQVMTWHQRGTGIPDEDSLADVTIFVDPSLCGDGTDSDMPGHDLVVERIKQEIGEGPFTGNHFVVVLTNFEN</sequence>
<dbReference type="Proteomes" id="UP000637061">
    <property type="component" value="Unassembled WGS sequence"/>
</dbReference>
<organism evidence="1 2">
    <name type="scientific">Pseudomonas putida</name>
    <name type="common">Arthrobacter siderocapsulatus</name>
    <dbReference type="NCBI Taxonomy" id="303"/>
    <lineage>
        <taxon>Bacteria</taxon>
        <taxon>Pseudomonadati</taxon>
        <taxon>Pseudomonadota</taxon>
        <taxon>Gammaproteobacteria</taxon>
        <taxon>Pseudomonadales</taxon>
        <taxon>Pseudomonadaceae</taxon>
        <taxon>Pseudomonas</taxon>
    </lineage>
</organism>
<comment type="caution">
    <text evidence="1">The sequence shown here is derived from an EMBL/GenBank/DDBJ whole genome shotgun (WGS) entry which is preliminary data.</text>
</comment>
<dbReference type="RefSeq" id="WP_198746659.1">
    <property type="nucleotide sequence ID" value="NZ_JAEHTE010000002.1"/>
</dbReference>
<dbReference type="EMBL" id="JAEHTE010000002">
    <property type="protein sequence ID" value="MBI6883044.1"/>
    <property type="molecule type" value="Genomic_DNA"/>
</dbReference>
<name>A0A8I1JIY5_PSEPU</name>
<evidence type="ECO:0000313" key="2">
    <source>
        <dbReference type="Proteomes" id="UP000637061"/>
    </source>
</evidence>
<protein>
    <submittedName>
        <fullName evidence="1">Uncharacterized protein</fullName>
    </submittedName>
</protein>
<reference evidence="1" key="1">
    <citation type="submission" date="2020-12" db="EMBL/GenBank/DDBJ databases">
        <title>Enhanced detection system for hospital associated transmission using whole genome sequencing surveillance.</title>
        <authorList>
            <person name="Harrison L.H."/>
            <person name="Van Tyne D."/>
            <person name="Marsh J.W."/>
            <person name="Griffith M.P."/>
            <person name="Snyder D.J."/>
            <person name="Cooper V.S."/>
            <person name="Mustapha M."/>
        </authorList>
    </citation>
    <scope>NUCLEOTIDE SEQUENCE</scope>
    <source>
        <strain evidence="1">PSB00042</strain>
    </source>
</reference>
<proteinExistence type="predicted"/>
<dbReference type="AlphaFoldDB" id="A0A8I1JIY5"/>
<accession>A0A8I1JIY5</accession>